<dbReference type="PANTHER" id="PTHR35007:SF1">
    <property type="entry name" value="PILUS ASSEMBLY PROTEIN"/>
    <property type="match status" value="1"/>
</dbReference>
<dbReference type="Proteomes" id="UP000028547">
    <property type="component" value="Unassembled WGS sequence"/>
</dbReference>
<evidence type="ECO:0000256" key="2">
    <source>
        <dbReference type="ARBA" id="ARBA00022475"/>
    </source>
</evidence>
<keyword evidence="5 6" id="KW-0472">Membrane</keyword>
<keyword evidence="3 6" id="KW-0812">Transmembrane</keyword>
<accession>A0A084T1L9</accession>
<feature type="domain" description="Type II secretion system protein GspF" evidence="7">
    <location>
        <begin position="114"/>
        <end position="238"/>
    </location>
</feature>
<proteinExistence type="predicted"/>
<comment type="caution">
    <text evidence="8">The sequence shown here is derived from an EMBL/GenBank/DDBJ whole genome shotgun (WGS) entry which is preliminary data.</text>
</comment>
<dbReference type="InterPro" id="IPR042094">
    <property type="entry name" value="T2SS_GspF_sf"/>
</dbReference>
<dbReference type="EMBL" id="JPMI01000006">
    <property type="protein sequence ID" value="KFA94604.1"/>
    <property type="molecule type" value="Genomic_DNA"/>
</dbReference>
<comment type="subcellular location">
    <subcellularLocation>
        <location evidence="1">Cell membrane</location>
        <topology evidence="1">Multi-pass membrane protein</topology>
    </subcellularLocation>
</comment>
<keyword evidence="2" id="KW-1003">Cell membrane</keyword>
<evidence type="ECO:0000313" key="8">
    <source>
        <dbReference type="EMBL" id="KFA94604.1"/>
    </source>
</evidence>
<dbReference type="Pfam" id="PF00482">
    <property type="entry name" value="T2SSF"/>
    <property type="match status" value="1"/>
</dbReference>
<evidence type="ECO:0000313" key="9">
    <source>
        <dbReference type="Proteomes" id="UP000028547"/>
    </source>
</evidence>
<dbReference type="PANTHER" id="PTHR35007">
    <property type="entry name" value="INTEGRAL MEMBRANE PROTEIN-RELATED"/>
    <property type="match status" value="1"/>
</dbReference>
<dbReference type="GO" id="GO:0005886">
    <property type="term" value="C:plasma membrane"/>
    <property type="evidence" value="ECO:0007669"/>
    <property type="project" value="UniProtKB-SubCell"/>
</dbReference>
<feature type="transmembrane region" description="Helical" evidence="6">
    <location>
        <begin position="75"/>
        <end position="95"/>
    </location>
</feature>
<evidence type="ECO:0000256" key="5">
    <source>
        <dbReference type="ARBA" id="ARBA00023136"/>
    </source>
</evidence>
<evidence type="ECO:0000256" key="4">
    <source>
        <dbReference type="ARBA" id="ARBA00022989"/>
    </source>
</evidence>
<organism evidence="8 9">
    <name type="scientific">Archangium violaceum Cb vi76</name>
    <dbReference type="NCBI Taxonomy" id="1406225"/>
    <lineage>
        <taxon>Bacteria</taxon>
        <taxon>Pseudomonadati</taxon>
        <taxon>Myxococcota</taxon>
        <taxon>Myxococcia</taxon>
        <taxon>Myxococcales</taxon>
        <taxon>Cystobacterineae</taxon>
        <taxon>Archangiaceae</taxon>
        <taxon>Archangium</taxon>
    </lineage>
</organism>
<dbReference type="Gene3D" id="1.20.81.30">
    <property type="entry name" value="Type II secretion system (T2SS), domain F"/>
    <property type="match status" value="1"/>
</dbReference>
<feature type="transmembrane region" description="Helical" evidence="6">
    <location>
        <begin position="47"/>
        <end position="69"/>
    </location>
</feature>
<feature type="transmembrane region" description="Helical" evidence="6">
    <location>
        <begin position="6"/>
        <end position="26"/>
    </location>
</feature>
<dbReference type="AlphaFoldDB" id="A0A084T1L9"/>
<evidence type="ECO:0000256" key="6">
    <source>
        <dbReference type="SAM" id="Phobius"/>
    </source>
</evidence>
<evidence type="ECO:0000256" key="3">
    <source>
        <dbReference type="ARBA" id="ARBA00022692"/>
    </source>
</evidence>
<protein>
    <submittedName>
        <fullName evidence="8">Secretion system protein F</fullName>
    </submittedName>
</protein>
<dbReference type="RefSeq" id="WP_043388990.1">
    <property type="nucleotide sequence ID" value="NZ_JPMI01000006.1"/>
</dbReference>
<name>A0A084T1L9_9BACT</name>
<feature type="transmembrane region" description="Helical" evidence="6">
    <location>
        <begin position="253"/>
        <end position="273"/>
    </location>
</feature>
<reference evidence="8 9" key="1">
    <citation type="submission" date="2014-07" db="EMBL/GenBank/DDBJ databases">
        <title>Draft Genome Sequence of Gephyronic Acid Producer, Cystobacter violaceus Strain Cb vi76.</title>
        <authorList>
            <person name="Stevens D.C."/>
            <person name="Young J."/>
            <person name="Carmichael R."/>
            <person name="Tan J."/>
            <person name="Taylor R.E."/>
        </authorList>
    </citation>
    <scope>NUCLEOTIDE SEQUENCE [LARGE SCALE GENOMIC DNA]</scope>
    <source>
        <strain evidence="8 9">Cb vi76</strain>
    </source>
</reference>
<keyword evidence="4 6" id="KW-1133">Transmembrane helix</keyword>
<sequence>MLAGIVLLLVTGSVFFFSLVIFTVLAKAYEQYQERYVVKSMNDLSDMFLFIDARQLLVLNIASMCLLGILTYIIFNPILCVVATIFGFFLPIILVKHYRKRRIKKFNVQLVDALQAMANAFKAGLTFPQAIEHVAREAQPPLAQEFGLFVKEVKLGVPLEEALINMGRRVGSDDLELVVVATNIARQLGGNMAEMFETISSVIRERFRLEGKIDALTAQGKLQGWVVAAMPAILGLVLNYMRPDLMEPMMDHWFGYILVTVIAIMEVLGVIIIRRIVNIDI</sequence>
<dbReference type="InterPro" id="IPR018076">
    <property type="entry name" value="T2SS_GspF_dom"/>
</dbReference>
<evidence type="ECO:0000256" key="1">
    <source>
        <dbReference type="ARBA" id="ARBA00004651"/>
    </source>
</evidence>
<evidence type="ECO:0000259" key="7">
    <source>
        <dbReference type="Pfam" id="PF00482"/>
    </source>
</evidence>
<gene>
    <name evidence="8" type="ORF">Q664_01475</name>
</gene>
<feature type="transmembrane region" description="Helical" evidence="6">
    <location>
        <begin position="222"/>
        <end position="241"/>
    </location>
</feature>